<evidence type="ECO:0000256" key="1">
    <source>
        <dbReference type="ARBA" id="ARBA00023015"/>
    </source>
</evidence>
<dbReference type="Pfam" id="PF00440">
    <property type="entry name" value="TetR_N"/>
    <property type="match status" value="1"/>
</dbReference>
<keyword evidence="1" id="KW-0805">Transcription regulation</keyword>
<reference evidence="6 7" key="1">
    <citation type="submission" date="2017-10" db="EMBL/GenBank/DDBJ databases">
        <title>Frigbacter circumglobatus gen. nov. sp. nov., isolated from sediment cultured in situ.</title>
        <authorList>
            <person name="Zhao Z."/>
        </authorList>
    </citation>
    <scope>NUCLEOTIDE SEQUENCE [LARGE SCALE GENOMIC DNA]</scope>
    <source>
        <strain evidence="6 7">ZYL</strain>
    </source>
</reference>
<dbReference type="RefSeq" id="WP_099470822.1">
    <property type="nucleotide sequence ID" value="NZ_PDEM01000007.1"/>
</dbReference>
<protein>
    <recommendedName>
        <fullName evidence="5">HTH tetR-type domain-containing protein</fullName>
    </recommendedName>
</protein>
<dbReference type="PANTHER" id="PTHR47506">
    <property type="entry name" value="TRANSCRIPTIONAL REGULATORY PROTEIN"/>
    <property type="match status" value="1"/>
</dbReference>
<dbReference type="SUPFAM" id="SSF46689">
    <property type="entry name" value="Homeodomain-like"/>
    <property type="match status" value="1"/>
</dbReference>
<accession>A0A2G4YVU6</accession>
<keyword evidence="7" id="KW-1185">Reference proteome</keyword>
<dbReference type="EMBL" id="PDEM01000007">
    <property type="protein sequence ID" value="PHZ86445.1"/>
    <property type="molecule type" value="Genomic_DNA"/>
</dbReference>
<dbReference type="InterPro" id="IPR001647">
    <property type="entry name" value="HTH_TetR"/>
</dbReference>
<proteinExistence type="predicted"/>
<evidence type="ECO:0000256" key="4">
    <source>
        <dbReference type="PROSITE-ProRule" id="PRU00335"/>
    </source>
</evidence>
<evidence type="ECO:0000313" key="6">
    <source>
        <dbReference type="EMBL" id="PHZ86445.1"/>
    </source>
</evidence>
<dbReference type="PROSITE" id="PS50977">
    <property type="entry name" value="HTH_TETR_2"/>
    <property type="match status" value="1"/>
</dbReference>
<gene>
    <name evidence="6" type="ORF">CRD36_00730</name>
</gene>
<dbReference type="InParanoid" id="A0A2G4YVU6"/>
<dbReference type="SUPFAM" id="SSF48498">
    <property type="entry name" value="Tetracyclin repressor-like, C-terminal domain"/>
    <property type="match status" value="1"/>
</dbReference>
<dbReference type="InterPro" id="IPR009057">
    <property type="entry name" value="Homeodomain-like_sf"/>
</dbReference>
<evidence type="ECO:0000313" key="7">
    <source>
        <dbReference type="Proteomes" id="UP000229730"/>
    </source>
</evidence>
<feature type="domain" description="HTH tetR-type" evidence="5">
    <location>
        <begin position="38"/>
        <end position="98"/>
    </location>
</feature>
<dbReference type="InterPro" id="IPR036271">
    <property type="entry name" value="Tet_transcr_reg_TetR-rel_C_sf"/>
</dbReference>
<evidence type="ECO:0000256" key="2">
    <source>
        <dbReference type="ARBA" id="ARBA00023125"/>
    </source>
</evidence>
<dbReference type="Proteomes" id="UP000229730">
    <property type="component" value="Unassembled WGS sequence"/>
</dbReference>
<sequence length="219" mass="24795">MGTIREEAQQLEDKDVRAETAEMIDISSGDGNEAREDRHQKHIVVQVARRLFQAQGFGKTTYSDIAKAMGISAQQIKDYFPDLEDICHAVISDYLDQQADAFEGFSRESNPRQRLSLYLDSFSADAENLIKEGCPMTNLYMDVKRGNAALADHAAKLLQHRLNWTKQQFVLITRVAEVSDQPERLVSALHGIIIMAQVTGDTRLIRSQIIQLKSWIRSM</sequence>
<dbReference type="Gene3D" id="1.10.357.10">
    <property type="entry name" value="Tetracycline Repressor, domain 2"/>
    <property type="match status" value="1"/>
</dbReference>
<organism evidence="6 7">
    <name type="scientific">Paremcibacter congregatus</name>
    <dbReference type="NCBI Taxonomy" id="2043170"/>
    <lineage>
        <taxon>Bacteria</taxon>
        <taxon>Pseudomonadati</taxon>
        <taxon>Pseudomonadota</taxon>
        <taxon>Alphaproteobacteria</taxon>
        <taxon>Emcibacterales</taxon>
        <taxon>Emcibacteraceae</taxon>
        <taxon>Paremcibacter</taxon>
    </lineage>
</organism>
<name>A0A2G4YVU6_9PROT</name>
<keyword evidence="3" id="KW-0804">Transcription</keyword>
<evidence type="ECO:0000259" key="5">
    <source>
        <dbReference type="PROSITE" id="PS50977"/>
    </source>
</evidence>
<comment type="caution">
    <text evidence="6">The sequence shown here is derived from an EMBL/GenBank/DDBJ whole genome shotgun (WGS) entry which is preliminary data.</text>
</comment>
<evidence type="ECO:0000256" key="3">
    <source>
        <dbReference type="ARBA" id="ARBA00023163"/>
    </source>
</evidence>
<dbReference type="PANTHER" id="PTHR47506:SF1">
    <property type="entry name" value="HTH-TYPE TRANSCRIPTIONAL REGULATOR YJDC"/>
    <property type="match status" value="1"/>
</dbReference>
<feature type="DNA-binding region" description="H-T-H motif" evidence="4">
    <location>
        <begin position="61"/>
        <end position="80"/>
    </location>
</feature>
<dbReference type="AlphaFoldDB" id="A0A2G4YVU6"/>
<keyword evidence="2 4" id="KW-0238">DNA-binding</keyword>
<dbReference type="GO" id="GO:0003677">
    <property type="term" value="F:DNA binding"/>
    <property type="evidence" value="ECO:0007669"/>
    <property type="project" value="UniProtKB-UniRule"/>
</dbReference>
<dbReference type="OrthoDB" id="4541465at2"/>